<sequence length="103" mass="11263">MSKIIATRAIRGAHKLVARAENELQQAIKEKGPQTQVEFPNTGYYLPISYGMLGLKVETLGGLTELLEEAKNLLPPIPEGSLWLPYLGHTLDAGMATLFADEI</sequence>
<dbReference type="GO" id="GO:0016491">
    <property type="term" value="F:oxidoreductase activity"/>
    <property type="evidence" value="ECO:0007669"/>
    <property type="project" value="InterPro"/>
</dbReference>
<dbReference type="InterPro" id="IPR011254">
    <property type="entry name" value="Prismane-like_sf"/>
</dbReference>
<proteinExistence type="predicted"/>
<dbReference type="SUPFAM" id="SSF56821">
    <property type="entry name" value="Prismane protein-like"/>
    <property type="match status" value="1"/>
</dbReference>
<dbReference type="Pfam" id="PF18537">
    <property type="entry name" value="CODH_A_N"/>
    <property type="match status" value="1"/>
</dbReference>
<dbReference type="AlphaFoldDB" id="X1R9W5"/>
<dbReference type="EMBL" id="BARW01006554">
    <property type="protein sequence ID" value="GAI77517.1"/>
    <property type="molecule type" value="Genomic_DNA"/>
</dbReference>
<protein>
    <recommendedName>
        <fullName evidence="1">Carbon monoxide dehydrogenase subunit alpha,N-terminal domain-containing protein</fullName>
    </recommendedName>
</protein>
<dbReference type="InterPro" id="IPR041350">
    <property type="entry name" value="CODH_A_N"/>
</dbReference>
<name>X1R9W5_9ZZZZ</name>
<reference evidence="2" key="1">
    <citation type="journal article" date="2014" name="Front. Microbiol.">
        <title>High frequency of phylogenetically diverse reductive dehalogenase-homologous genes in deep subseafloor sedimentary metagenomes.</title>
        <authorList>
            <person name="Kawai M."/>
            <person name="Futagami T."/>
            <person name="Toyoda A."/>
            <person name="Takaki Y."/>
            <person name="Nishi S."/>
            <person name="Hori S."/>
            <person name="Arai W."/>
            <person name="Tsubouchi T."/>
            <person name="Morono Y."/>
            <person name="Uchiyama I."/>
            <person name="Ito T."/>
            <person name="Fujiyama A."/>
            <person name="Inagaki F."/>
            <person name="Takami H."/>
        </authorList>
    </citation>
    <scope>NUCLEOTIDE SEQUENCE</scope>
    <source>
        <strain evidence="2">Expedition CK06-06</strain>
    </source>
</reference>
<gene>
    <name evidence="2" type="ORF">S12H4_13769</name>
</gene>
<feature type="non-terminal residue" evidence="2">
    <location>
        <position position="103"/>
    </location>
</feature>
<feature type="domain" description="Carbon monoxide dehydrogenase subunit alpha ,N-terminal" evidence="1">
    <location>
        <begin position="21"/>
        <end position="103"/>
    </location>
</feature>
<comment type="caution">
    <text evidence="2">The sequence shown here is derived from an EMBL/GenBank/DDBJ whole genome shotgun (WGS) entry which is preliminary data.</text>
</comment>
<evidence type="ECO:0000313" key="2">
    <source>
        <dbReference type="EMBL" id="GAI77517.1"/>
    </source>
</evidence>
<evidence type="ECO:0000259" key="1">
    <source>
        <dbReference type="Pfam" id="PF18537"/>
    </source>
</evidence>
<accession>X1R9W5</accession>
<dbReference type="Gene3D" id="1.10.8.190">
    <property type="entry name" value="Carbon monoxide dehydrogenase alpha subunit. Chain M, domain 1"/>
    <property type="match status" value="1"/>
</dbReference>
<organism evidence="2">
    <name type="scientific">marine sediment metagenome</name>
    <dbReference type="NCBI Taxonomy" id="412755"/>
    <lineage>
        <taxon>unclassified sequences</taxon>
        <taxon>metagenomes</taxon>
        <taxon>ecological metagenomes</taxon>
    </lineage>
</organism>